<dbReference type="InterPro" id="IPR007527">
    <property type="entry name" value="Znf_SWIM"/>
</dbReference>
<dbReference type="GO" id="GO:0008270">
    <property type="term" value="F:zinc ion binding"/>
    <property type="evidence" value="ECO:0007669"/>
    <property type="project" value="UniProtKB-KW"/>
</dbReference>
<dbReference type="Proteomes" id="UP000030595">
    <property type="component" value="Unassembled WGS sequence"/>
</dbReference>
<feature type="domain" description="SWIM-type" evidence="2">
    <location>
        <begin position="72"/>
        <end position="104"/>
    </location>
</feature>
<comment type="caution">
    <text evidence="3">The sequence shown here is derived from an EMBL/GenBank/DDBJ whole genome shotgun (WGS) entry which is preliminary data.</text>
</comment>
<dbReference type="AlphaFoldDB" id="A0A0A3J9P2"/>
<protein>
    <recommendedName>
        <fullName evidence="2">SWIM-type domain-containing protein</fullName>
    </recommendedName>
</protein>
<organism evidence="3 4">
    <name type="scientific">Ureibacillus massiliensis 4400831 = CIP 108448 = CCUG 49529</name>
    <dbReference type="NCBI Taxonomy" id="1211035"/>
    <lineage>
        <taxon>Bacteria</taxon>
        <taxon>Bacillati</taxon>
        <taxon>Bacillota</taxon>
        <taxon>Bacilli</taxon>
        <taxon>Bacillales</taxon>
        <taxon>Caryophanaceae</taxon>
        <taxon>Ureibacillus</taxon>
    </lineage>
</organism>
<gene>
    <name evidence="3" type="ORF">CD30_01505</name>
</gene>
<keyword evidence="1" id="KW-0479">Metal-binding</keyword>
<dbReference type="EMBL" id="JPVQ01000001">
    <property type="protein sequence ID" value="KGR92510.1"/>
    <property type="molecule type" value="Genomic_DNA"/>
</dbReference>
<name>A0A0A3J9P2_9BACL</name>
<dbReference type="OrthoDB" id="7593573at2"/>
<evidence type="ECO:0000259" key="2">
    <source>
        <dbReference type="PROSITE" id="PS50966"/>
    </source>
</evidence>
<evidence type="ECO:0000256" key="1">
    <source>
        <dbReference type="PROSITE-ProRule" id="PRU00325"/>
    </source>
</evidence>
<accession>A0A0A3J9P2</accession>
<dbReference type="PROSITE" id="PS50966">
    <property type="entry name" value="ZF_SWIM"/>
    <property type="match status" value="1"/>
</dbReference>
<evidence type="ECO:0000313" key="4">
    <source>
        <dbReference type="Proteomes" id="UP000030595"/>
    </source>
</evidence>
<keyword evidence="4" id="KW-1185">Reference proteome</keyword>
<dbReference type="RefSeq" id="WP_036171357.1">
    <property type="nucleotide sequence ID" value="NZ_AVCZ01000001.1"/>
</dbReference>
<proteinExistence type="predicted"/>
<evidence type="ECO:0000313" key="3">
    <source>
        <dbReference type="EMBL" id="KGR92510.1"/>
    </source>
</evidence>
<keyword evidence="1" id="KW-0863">Zinc-finger</keyword>
<reference evidence="3 4" key="1">
    <citation type="submission" date="2014-02" db="EMBL/GenBank/DDBJ databases">
        <title>Draft genome sequence of Lysinibacillus massiliensis CCUG 49529.</title>
        <authorList>
            <person name="Zhang F."/>
            <person name="Wang G."/>
            <person name="Zhang L."/>
        </authorList>
    </citation>
    <scope>NUCLEOTIDE SEQUENCE [LARGE SCALE GENOMIC DNA]</scope>
    <source>
        <strain evidence="3 4">CCUG 49529</strain>
    </source>
</reference>
<dbReference type="eggNOG" id="COG4715">
    <property type="taxonomic scope" value="Bacteria"/>
</dbReference>
<keyword evidence="1" id="KW-0862">Zinc</keyword>
<sequence length="524" mass="62097">MSLSVSAIARDHADFIYKNIEQIERMFHPSVTEDEELIRRALFAVRNKSVVFQRYIPANQRLYLSVQDVRTTEVIIHFVPNIMSCTCPQDGMCRHKVSVILSLYQHLESVQDWAAKWREKKSVSLHELASERSPENWLRMVDEVMSNVLTPDTHLDSYLISNIADNTMSKLKKHLPFEREWQPLYHIFMELAVLNKIWDHMTKSNARLQNDYFEYFFDRRFDSLQNNIHDITAKSRLFAMDPFFNALQLMVRELLIERTGYMNRRMNLYLLFWDTLFVEKSRAEEELAYFDEVLFTKDGVPIDLMKNVFYILLKNYSDLKNNLNIVYEEQLLIYFGLARFAISKNDQIASELILKSILPYLNQFINVTLTPTHRQMYVKKVNKLYENISLTEREEQTLYSAFGVYGIHPYSNYLLKNKRYEEWAAIHQLYPTSISYLESCGLREVIDAAPSVTLPLYHYYAMEEVGQKSRLNYKQAVRIWKMMKSAAKKCGKMNFWTDYIHSVSEQHKRLRALQEELEKGNLLV</sequence>